<dbReference type="EnsemblMetazoa" id="tetur06g00340.1">
    <property type="protein sequence ID" value="tetur06g00340.1"/>
    <property type="gene ID" value="tetur06g00340"/>
</dbReference>
<protein>
    <submittedName>
        <fullName evidence="1">Uncharacterized protein</fullName>
    </submittedName>
</protein>
<sequence>MRTFDNFDGFPVTHLVPVVKQAMSKGLPVLPRLLKQRPT</sequence>
<dbReference type="AlphaFoldDB" id="T1K6F7"/>
<evidence type="ECO:0000313" key="1">
    <source>
        <dbReference type="EnsemblMetazoa" id="tetur06g00340.1"/>
    </source>
</evidence>
<reference evidence="1" key="2">
    <citation type="submission" date="2015-06" db="UniProtKB">
        <authorList>
            <consortium name="EnsemblMetazoa"/>
        </authorList>
    </citation>
    <scope>IDENTIFICATION</scope>
</reference>
<reference evidence="2" key="1">
    <citation type="submission" date="2011-08" db="EMBL/GenBank/DDBJ databases">
        <authorList>
            <person name="Rombauts S."/>
        </authorList>
    </citation>
    <scope>NUCLEOTIDE SEQUENCE</scope>
    <source>
        <strain evidence="2">London</strain>
    </source>
</reference>
<dbReference type="HOGENOM" id="CLU_3320612_0_0_1"/>
<name>T1K6F7_TETUR</name>
<proteinExistence type="predicted"/>
<dbReference type="Proteomes" id="UP000015104">
    <property type="component" value="Unassembled WGS sequence"/>
</dbReference>
<organism evidence="1 2">
    <name type="scientific">Tetranychus urticae</name>
    <name type="common">Two-spotted spider mite</name>
    <dbReference type="NCBI Taxonomy" id="32264"/>
    <lineage>
        <taxon>Eukaryota</taxon>
        <taxon>Metazoa</taxon>
        <taxon>Ecdysozoa</taxon>
        <taxon>Arthropoda</taxon>
        <taxon>Chelicerata</taxon>
        <taxon>Arachnida</taxon>
        <taxon>Acari</taxon>
        <taxon>Acariformes</taxon>
        <taxon>Trombidiformes</taxon>
        <taxon>Prostigmata</taxon>
        <taxon>Eleutherengona</taxon>
        <taxon>Raphignathae</taxon>
        <taxon>Tetranychoidea</taxon>
        <taxon>Tetranychidae</taxon>
        <taxon>Tetranychus</taxon>
    </lineage>
</organism>
<accession>T1K6F7</accession>
<evidence type="ECO:0000313" key="2">
    <source>
        <dbReference type="Proteomes" id="UP000015104"/>
    </source>
</evidence>
<dbReference type="EMBL" id="CAEY01001791">
    <property type="status" value="NOT_ANNOTATED_CDS"/>
    <property type="molecule type" value="Genomic_DNA"/>
</dbReference>
<keyword evidence="2" id="KW-1185">Reference proteome</keyword>